<dbReference type="InterPro" id="IPR013780">
    <property type="entry name" value="Glyco_hydro_b"/>
</dbReference>
<dbReference type="InterPro" id="IPR017853">
    <property type="entry name" value="GH"/>
</dbReference>
<keyword evidence="9" id="KW-1185">Reference proteome</keyword>
<evidence type="ECO:0000313" key="8">
    <source>
        <dbReference type="EMBL" id="KAK8077345.1"/>
    </source>
</evidence>
<dbReference type="PIRSF" id="PIRSF001021">
    <property type="entry name" value="Alph-amls_thrmst"/>
    <property type="match status" value="1"/>
</dbReference>
<dbReference type="SMART" id="SM00642">
    <property type="entry name" value="Aamy"/>
    <property type="match status" value="1"/>
</dbReference>
<dbReference type="Pfam" id="PF00128">
    <property type="entry name" value="Alpha-amylase"/>
    <property type="match status" value="1"/>
</dbReference>
<dbReference type="InterPro" id="IPR006047">
    <property type="entry name" value="GH13_cat_dom"/>
</dbReference>
<dbReference type="CDD" id="cd11318">
    <property type="entry name" value="AmyAc_bac_fung_AmyA"/>
    <property type="match status" value="1"/>
</dbReference>
<name>A0ABR1W4D8_9PEZI</name>
<evidence type="ECO:0000256" key="2">
    <source>
        <dbReference type="ARBA" id="ARBA00008061"/>
    </source>
</evidence>
<keyword evidence="3" id="KW-0479">Metal-binding</keyword>
<dbReference type="Gene3D" id="3.20.20.80">
    <property type="entry name" value="Glycosidases"/>
    <property type="match status" value="1"/>
</dbReference>
<dbReference type="Gene3D" id="2.60.40.1180">
    <property type="entry name" value="Golgi alpha-mannosidase II"/>
    <property type="match status" value="1"/>
</dbReference>
<sequence length="514" mass="58505">MAEEQKPTPENMTMLQGFEWYVPADGKHWVRLDKHIPQLKKFGIDNIWIPPACKGSSSNGNGYDIYDLYDLGEFDQKGSVATKWGTKDQLMKMCKTAKENSVGIYFDAVLNHRFGGDRKEKCEAIEVDSDDRTKEISDKYEIEAWAGFDFSGRGDKYSDLKYHWYHFSGVDYDAKNKKTGIFKIAGDKSQGWAKDGDVDDEKGNYDFLMGSDLDYSHPEVENDVLNWGKWLAQEIPLKGIRFDAIKHFSQNFLRKFITMMDESYGEGWFFVGEFWKDSLEDMTRYLENMHKKFSLFDAPLVYNFSEISKSTGADLRKVFDDTLVSVMPVNAVTLVMNHDTQPYQALEAPIEGWFKPLAYALILLRDQGYPCLWYGDLYGIDPKGEEQSFPPSCGGALPKLALARKLYAYGKQQDYFDFATCLGWVRYGTWDRQDGCAVVISNAGPGEKKMHVGEVHAGEVWTDVLGWSDREVTIGDDGFGDFVCGGTSVSIFVNGEAEGRDKFNEAFNEKIYDE</sequence>
<dbReference type="Gene3D" id="2.40.30.140">
    <property type="match status" value="1"/>
</dbReference>
<keyword evidence="5" id="KW-0119">Carbohydrate metabolism</keyword>
<dbReference type="SUPFAM" id="SSF51445">
    <property type="entry name" value="(Trans)glycosidases"/>
    <property type="match status" value="1"/>
</dbReference>
<keyword evidence="6" id="KW-0326">Glycosidase</keyword>
<keyword evidence="4" id="KW-0378">Hydrolase</keyword>
<evidence type="ECO:0000256" key="3">
    <source>
        <dbReference type="ARBA" id="ARBA00022723"/>
    </source>
</evidence>
<evidence type="ECO:0000256" key="4">
    <source>
        <dbReference type="ARBA" id="ARBA00022801"/>
    </source>
</evidence>
<proteinExistence type="inferred from homology"/>
<feature type="domain" description="Glycosyl hydrolase family 13 catalytic" evidence="7">
    <location>
        <begin position="12"/>
        <end position="404"/>
    </location>
</feature>
<evidence type="ECO:0000256" key="1">
    <source>
        <dbReference type="ARBA" id="ARBA00001913"/>
    </source>
</evidence>
<evidence type="ECO:0000259" key="7">
    <source>
        <dbReference type="SMART" id="SM00642"/>
    </source>
</evidence>
<dbReference type="NCBIfam" id="NF006969">
    <property type="entry name" value="PRK09441.1-2"/>
    <property type="match status" value="1"/>
</dbReference>
<dbReference type="InterPro" id="IPR013776">
    <property type="entry name" value="A-amylase_thermo"/>
</dbReference>
<protein>
    <submittedName>
        <fullName evidence="8">Alpha-amylase</fullName>
    </submittedName>
</protein>
<reference evidence="8 9" key="1">
    <citation type="submission" date="2023-01" db="EMBL/GenBank/DDBJ databases">
        <title>Analysis of 21 Apiospora genomes using comparative genomics revels a genus with tremendous synthesis potential of carbohydrate active enzymes and secondary metabolites.</title>
        <authorList>
            <person name="Sorensen T."/>
        </authorList>
    </citation>
    <scope>NUCLEOTIDE SEQUENCE [LARGE SCALE GENOMIC DNA]</scope>
    <source>
        <strain evidence="8 9">CBS 83171</strain>
    </source>
</reference>
<accession>A0ABR1W4D8</accession>
<comment type="caution">
    <text evidence="8">The sequence shown here is derived from an EMBL/GenBank/DDBJ whole genome shotgun (WGS) entry which is preliminary data.</text>
</comment>
<gene>
    <name evidence="8" type="ORF">PG996_003515</name>
</gene>
<organism evidence="8 9">
    <name type="scientific">Apiospora saccharicola</name>
    <dbReference type="NCBI Taxonomy" id="335842"/>
    <lineage>
        <taxon>Eukaryota</taxon>
        <taxon>Fungi</taxon>
        <taxon>Dikarya</taxon>
        <taxon>Ascomycota</taxon>
        <taxon>Pezizomycotina</taxon>
        <taxon>Sordariomycetes</taxon>
        <taxon>Xylariomycetidae</taxon>
        <taxon>Amphisphaeriales</taxon>
        <taxon>Apiosporaceae</taxon>
        <taxon>Apiospora</taxon>
    </lineage>
</organism>
<dbReference type="Proteomes" id="UP001446871">
    <property type="component" value="Unassembled WGS sequence"/>
</dbReference>
<evidence type="ECO:0000313" key="9">
    <source>
        <dbReference type="Proteomes" id="UP001446871"/>
    </source>
</evidence>
<evidence type="ECO:0000256" key="6">
    <source>
        <dbReference type="ARBA" id="ARBA00023295"/>
    </source>
</evidence>
<comment type="cofactor">
    <cofactor evidence="1">
        <name>Ca(2+)</name>
        <dbReference type="ChEBI" id="CHEBI:29108"/>
    </cofactor>
</comment>
<comment type="similarity">
    <text evidence="2">Belongs to the glycosyl hydrolase 13 family.</text>
</comment>
<dbReference type="EMBL" id="JAQQWM010000002">
    <property type="protein sequence ID" value="KAK8077345.1"/>
    <property type="molecule type" value="Genomic_DNA"/>
</dbReference>
<dbReference type="PANTHER" id="PTHR43447">
    <property type="entry name" value="ALPHA-AMYLASE"/>
    <property type="match status" value="1"/>
</dbReference>
<dbReference type="SUPFAM" id="SSF51011">
    <property type="entry name" value="Glycosyl hydrolase domain"/>
    <property type="match status" value="1"/>
</dbReference>
<dbReference type="NCBIfam" id="NF006968">
    <property type="entry name" value="PRK09441.1-1"/>
    <property type="match status" value="1"/>
</dbReference>
<evidence type="ECO:0000256" key="5">
    <source>
        <dbReference type="ARBA" id="ARBA00023277"/>
    </source>
</evidence>